<dbReference type="InterPro" id="IPR029068">
    <property type="entry name" value="Glyas_Bleomycin-R_OHBP_Dase"/>
</dbReference>
<dbReference type="Gene3D" id="3.10.180.10">
    <property type="entry name" value="2,3-Dihydroxybiphenyl 1,2-Dioxygenase, domain 1"/>
    <property type="match status" value="1"/>
</dbReference>
<protein>
    <recommendedName>
        <fullName evidence="1">VOC domain-containing protein</fullName>
    </recommendedName>
</protein>
<sequence length="131" mass="14518">MPGKIDHIGLVAPRDKFDEVVAWYKKVLAPLKYDELRRYPGVVGLGADGIPDFWITARDGPLQSEIHLAFRAPDHATVDAFYNAAIEAGSTDNGKPGLRPQYHPNYYAAYVVDPLGNNFELVHHGNCSNNQ</sequence>
<evidence type="ECO:0000259" key="1">
    <source>
        <dbReference type="PROSITE" id="PS51819"/>
    </source>
</evidence>
<dbReference type="OrthoDB" id="10249419at2759"/>
<dbReference type="PROSITE" id="PS51819">
    <property type="entry name" value="VOC"/>
    <property type="match status" value="1"/>
</dbReference>
<comment type="caution">
    <text evidence="2">The sequence shown here is derived from an EMBL/GenBank/DDBJ whole genome shotgun (WGS) entry which is preliminary data.</text>
</comment>
<gene>
    <name evidence="2" type="ORF">Egran_07069</name>
</gene>
<proteinExistence type="predicted"/>
<organism evidence="2 3">
    <name type="scientific">Elaphomyces granulatus</name>
    <dbReference type="NCBI Taxonomy" id="519963"/>
    <lineage>
        <taxon>Eukaryota</taxon>
        <taxon>Fungi</taxon>
        <taxon>Dikarya</taxon>
        <taxon>Ascomycota</taxon>
        <taxon>Pezizomycotina</taxon>
        <taxon>Eurotiomycetes</taxon>
        <taxon>Eurotiomycetidae</taxon>
        <taxon>Eurotiales</taxon>
        <taxon>Elaphomycetaceae</taxon>
        <taxon>Elaphomyces</taxon>
    </lineage>
</organism>
<dbReference type="SUPFAM" id="SSF54593">
    <property type="entry name" value="Glyoxalase/Bleomycin resistance protein/Dihydroxybiphenyl dioxygenase"/>
    <property type="match status" value="1"/>
</dbReference>
<accession>A0A232LLY8</accession>
<dbReference type="EMBL" id="NPHW01007502">
    <property type="protein sequence ID" value="OXV05165.1"/>
    <property type="molecule type" value="Genomic_DNA"/>
</dbReference>
<evidence type="ECO:0000313" key="3">
    <source>
        <dbReference type="Proteomes" id="UP000243515"/>
    </source>
</evidence>
<reference evidence="2 3" key="1">
    <citation type="journal article" date="2015" name="Environ. Microbiol.">
        <title>Metagenome sequence of Elaphomyces granulatus from sporocarp tissue reveals Ascomycota ectomycorrhizal fingerprints of genome expansion and a Proteobacteria-rich microbiome.</title>
        <authorList>
            <person name="Quandt C.A."/>
            <person name="Kohler A."/>
            <person name="Hesse C.N."/>
            <person name="Sharpton T.J."/>
            <person name="Martin F."/>
            <person name="Spatafora J.W."/>
        </authorList>
    </citation>
    <scope>NUCLEOTIDE SEQUENCE [LARGE SCALE GENOMIC DNA]</scope>
    <source>
        <strain evidence="2 3">OSC145934</strain>
    </source>
</reference>
<dbReference type="PANTHER" id="PTHR35006">
    <property type="entry name" value="GLYOXALASE FAMILY PROTEIN (AFU_ORTHOLOGUE AFUA_5G14830)"/>
    <property type="match status" value="1"/>
</dbReference>
<dbReference type="Proteomes" id="UP000243515">
    <property type="component" value="Unassembled WGS sequence"/>
</dbReference>
<dbReference type="AlphaFoldDB" id="A0A232LLY8"/>
<keyword evidence="3" id="KW-1185">Reference proteome</keyword>
<dbReference type="CDD" id="cd07262">
    <property type="entry name" value="VOC_like"/>
    <property type="match status" value="1"/>
</dbReference>
<feature type="domain" description="VOC" evidence="1">
    <location>
        <begin position="4"/>
        <end position="124"/>
    </location>
</feature>
<dbReference type="PANTHER" id="PTHR35006:SF2">
    <property type="entry name" value="GLYOXALASE FAMILY PROTEIN (AFU_ORTHOLOGUE AFUA_5G14830)"/>
    <property type="match status" value="1"/>
</dbReference>
<evidence type="ECO:0000313" key="2">
    <source>
        <dbReference type="EMBL" id="OXV05165.1"/>
    </source>
</evidence>
<name>A0A232LLY8_9EURO</name>
<dbReference type="InterPro" id="IPR037523">
    <property type="entry name" value="VOC_core"/>
</dbReference>